<dbReference type="Gene3D" id="3.90.1590.10">
    <property type="entry name" value="glutathione-dependent formaldehyde- activating enzyme (gfa)"/>
    <property type="match status" value="1"/>
</dbReference>
<sequence>MTVRTGGCNCGAVRLEIRGEPIRVGLCHCRVCRKETGGPYLAFVVFEDAAVTATGETRSWADDFVQRHFCSSCGSRLFSVEGNGEVEVRLGCLDAAPTDLAPTYENWVVHRESWLPELPGAGQNERDRNA</sequence>
<keyword evidence="2" id="KW-0479">Metal-binding</keyword>
<dbReference type="PANTHER" id="PTHR33337:SF40">
    <property type="entry name" value="CENP-V_GFA DOMAIN-CONTAINING PROTEIN-RELATED"/>
    <property type="match status" value="1"/>
</dbReference>
<dbReference type="RefSeq" id="WP_163045797.1">
    <property type="nucleotide sequence ID" value="NZ_JAAAMJ010000023.1"/>
</dbReference>
<dbReference type="PROSITE" id="PS51891">
    <property type="entry name" value="CENP_V_GFA"/>
    <property type="match status" value="1"/>
</dbReference>
<dbReference type="InterPro" id="IPR011057">
    <property type="entry name" value="Mss4-like_sf"/>
</dbReference>
<dbReference type="Proteomes" id="UP000476332">
    <property type="component" value="Unassembled WGS sequence"/>
</dbReference>
<evidence type="ECO:0000313" key="6">
    <source>
        <dbReference type="EMBL" id="NDV88945.1"/>
    </source>
</evidence>
<keyword evidence="7" id="KW-1185">Reference proteome</keyword>
<name>A0A6L9MMK6_9HYPH</name>
<gene>
    <name evidence="6" type="ORF">GTW51_19865</name>
</gene>
<evidence type="ECO:0000256" key="2">
    <source>
        <dbReference type="ARBA" id="ARBA00022723"/>
    </source>
</evidence>
<accession>A0A6L9MMK6</accession>
<dbReference type="InterPro" id="IPR006913">
    <property type="entry name" value="CENP-V/GFA"/>
</dbReference>
<keyword evidence="3" id="KW-0862">Zinc</keyword>
<evidence type="ECO:0000256" key="3">
    <source>
        <dbReference type="ARBA" id="ARBA00022833"/>
    </source>
</evidence>
<dbReference type="AlphaFoldDB" id="A0A6L9MMK6"/>
<evidence type="ECO:0000313" key="7">
    <source>
        <dbReference type="Proteomes" id="UP000476332"/>
    </source>
</evidence>
<evidence type="ECO:0000256" key="4">
    <source>
        <dbReference type="ARBA" id="ARBA00023239"/>
    </source>
</evidence>
<dbReference type="SUPFAM" id="SSF51316">
    <property type="entry name" value="Mss4-like"/>
    <property type="match status" value="1"/>
</dbReference>
<dbReference type="EMBL" id="JAAAMJ010000023">
    <property type="protein sequence ID" value="NDV88945.1"/>
    <property type="molecule type" value="Genomic_DNA"/>
</dbReference>
<dbReference type="GO" id="GO:0016846">
    <property type="term" value="F:carbon-sulfur lyase activity"/>
    <property type="evidence" value="ECO:0007669"/>
    <property type="project" value="InterPro"/>
</dbReference>
<organism evidence="6 7">
    <name type="scientific">Aurantimonas aggregata</name>
    <dbReference type="NCBI Taxonomy" id="2047720"/>
    <lineage>
        <taxon>Bacteria</taxon>
        <taxon>Pseudomonadati</taxon>
        <taxon>Pseudomonadota</taxon>
        <taxon>Alphaproteobacteria</taxon>
        <taxon>Hyphomicrobiales</taxon>
        <taxon>Aurantimonadaceae</taxon>
        <taxon>Aurantimonas</taxon>
    </lineage>
</organism>
<feature type="domain" description="CENP-V/GFA" evidence="5">
    <location>
        <begin position="4"/>
        <end position="105"/>
    </location>
</feature>
<comment type="similarity">
    <text evidence="1">Belongs to the Gfa family.</text>
</comment>
<keyword evidence="4" id="KW-0456">Lyase</keyword>
<evidence type="ECO:0000259" key="5">
    <source>
        <dbReference type="PROSITE" id="PS51891"/>
    </source>
</evidence>
<proteinExistence type="inferred from homology"/>
<dbReference type="Pfam" id="PF04828">
    <property type="entry name" value="GFA"/>
    <property type="match status" value="1"/>
</dbReference>
<dbReference type="GO" id="GO:0046872">
    <property type="term" value="F:metal ion binding"/>
    <property type="evidence" value="ECO:0007669"/>
    <property type="project" value="UniProtKB-KW"/>
</dbReference>
<reference evidence="6 7" key="1">
    <citation type="submission" date="2020-01" db="EMBL/GenBank/DDBJ databases">
        <title>Genomes of bacteria type strains.</title>
        <authorList>
            <person name="Chen J."/>
            <person name="Zhu S."/>
            <person name="Chen J."/>
        </authorList>
    </citation>
    <scope>NUCLEOTIDE SEQUENCE [LARGE SCALE GENOMIC DNA]</scope>
    <source>
        <strain evidence="6 7">KCTC 52919</strain>
    </source>
</reference>
<evidence type="ECO:0000256" key="1">
    <source>
        <dbReference type="ARBA" id="ARBA00005495"/>
    </source>
</evidence>
<dbReference type="PANTHER" id="PTHR33337">
    <property type="entry name" value="GFA DOMAIN-CONTAINING PROTEIN"/>
    <property type="match status" value="1"/>
</dbReference>
<protein>
    <submittedName>
        <fullName evidence="6">GFA family protein</fullName>
    </submittedName>
</protein>
<comment type="caution">
    <text evidence="6">The sequence shown here is derived from an EMBL/GenBank/DDBJ whole genome shotgun (WGS) entry which is preliminary data.</text>
</comment>